<evidence type="ECO:0000256" key="5">
    <source>
        <dbReference type="ARBA" id="ARBA00038359"/>
    </source>
</evidence>
<dbReference type="PANTHER" id="PTHR33048">
    <property type="entry name" value="PTH11-LIKE INTEGRAL MEMBRANE PROTEIN (AFU_ORTHOLOGUE AFUA_5G11245)"/>
    <property type="match status" value="1"/>
</dbReference>
<gene>
    <name evidence="9" type="ORF">B0I35DRAFT_426045</name>
</gene>
<sequence>MQETDAKTYLEIDPTHLPEVWSWYGIGVFFILARFAVRLRTVGVSGFHGDDYLNIPFLILYTINLWVVQVTYRTGGNINVTPEMVPSLSDQEVATLEYGSKLEFMSWYTYPGSIWVLKFIVLFFYRRLTFGGTLRRRTLRTLFGLCGLSWMVLYLSITFTCRPFRNNWIVKPLPGPECTFRPQNFWILVCLNVITDAALLAIPLPILWHLRVSFRRKIGVGILLSSGVFIISSAVVRAITTLTGSPSIININRWGFRETAVGIMSVTLPILSPMATPEFWMKGPYRRNQYRAGSHHPNQARFGNWLGTMVLQYIDEQEGEPFKEPTLTKYLHDAGYPTELTERWNSSKGSSTSTGGAASINTMV</sequence>
<keyword evidence="3 7" id="KW-1133">Transmembrane helix</keyword>
<feature type="domain" description="Rhodopsin" evidence="8">
    <location>
        <begin position="34"/>
        <end position="274"/>
    </location>
</feature>
<keyword evidence="4 7" id="KW-0472">Membrane</keyword>
<dbReference type="Pfam" id="PF20684">
    <property type="entry name" value="Fung_rhodopsin"/>
    <property type="match status" value="1"/>
</dbReference>
<keyword evidence="10" id="KW-1185">Reference proteome</keyword>
<feature type="compositionally biased region" description="Low complexity" evidence="6">
    <location>
        <begin position="346"/>
        <end position="364"/>
    </location>
</feature>
<comment type="similarity">
    <text evidence="5">Belongs to the SAT4 family.</text>
</comment>
<dbReference type="AlphaFoldDB" id="A0A8K0STD5"/>
<dbReference type="EMBL" id="JAGPNK010000004">
    <property type="protein sequence ID" value="KAH7322568.1"/>
    <property type="molecule type" value="Genomic_DNA"/>
</dbReference>
<organism evidence="9 10">
    <name type="scientific">Stachybotrys elegans</name>
    <dbReference type="NCBI Taxonomy" id="80388"/>
    <lineage>
        <taxon>Eukaryota</taxon>
        <taxon>Fungi</taxon>
        <taxon>Dikarya</taxon>
        <taxon>Ascomycota</taxon>
        <taxon>Pezizomycotina</taxon>
        <taxon>Sordariomycetes</taxon>
        <taxon>Hypocreomycetidae</taxon>
        <taxon>Hypocreales</taxon>
        <taxon>Stachybotryaceae</taxon>
        <taxon>Stachybotrys</taxon>
    </lineage>
</organism>
<feature type="transmembrane region" description="Helical" evidence="7">
    <location>
        <begin position="145"/>
        <end position="165"/>
    </location>
</feature>
<dbReference type="InterPro" id="IPR052337">
    <property type="entry name" value="SAT4-like"/>
</dbReference>
<feature type="transmembrane region" description="Helical" evidence="7">
    <location>
        <begin position="107"/>
        <end position="125"/>
    </location>
</feature>
<name>A0A8K0STD5_9HYPO</name>
<evidence type="ECO:0000259" key="8">
    <source>
        <dbReference type="Pfam" id="PF20684"/>
    </source>
</evidence>
<dbReference type="InterPro" id="IPR049326">
    <property type="entry name" value="Rhodopsin_dom_fungi"/>
</dbReference>
<comment type="caution">
    <text evidence="9">The sequence shown here is derived from an EMBL/GenBank/DDBJ whole genome shotgun (WGS) entry which is preliminary data.</text>
</comment>
<evidence type="ECO:0000256" key="7">
    <source>
        <dbReference type="SAM" id="Phobius"/>
    </source>
</evidence>
<dbReference type="OrthoDB" id="4329349at2759"/>
<feature type="transmembrane region" description="Helical" evidence="7">
    <location>
        <begin position="260"/>
        <end position="281"/>
    </location>
</feature>
<protein>
    <recommendedName>
        <fullName evidence="8">Rhodopsin domain-containing protein</fullName>
    </recommendedName>
</protein>
<reference evidence="9" key="1">
    <citation type="journal article" date="2021" name="Nat. Commun.">
        <title>Genetic determinants of endophytism in the Arabidopsis root mycobiome.</title>
        <authorList>
            <person name="Mesny F."/>
            <person name="Miyauchi S."/>
            <person name="Thiergart T."/>
            <person name="Pickel B."/>
            <person name="Atanasova L."/>
            <person name="Karlsson M."/>
            <person name="Huettel B."/>
            <person name="Barry K.W."/>
            <person name="Haridas S."/>
            <person name="Chen C."/>
            <person name="Bauer D."/>
            <person name="Andreopoulos W."/>
            <person name="Pangilinan J."/>
            <person name="LaButti K."/>
            <person name="Riley R."/>
            <person name="Lipzen A."/>
            <person name="Clum A."/>
            <person name="Drula E."/>
            <person name="Henrissat B."/>
            <person name="Kohler A."/>
            <person name="Grigoriev I.V."/>
            <person name="Martin F.M."/>
            <person name="Hacquard S."/>
        </authorList>
    </citation>
    <scope>NUCLEOTIDE SEQUENCE</scope>
    <source>
        <strain evidence="9">MPI-CAGE-CH-0235</strain>
    </source>
</reference>
<evidence type="ECO:0000256" key="1">
    <source>
        <dbReference type="ARBA" id="ARBA00004141"/>
    </source>
</evidence>
<dbReference type="PANTHER" id="PTHR33048:SF2">
    <property type="entry name" value="SRPK"/>
    <property type="match status" value="1"/>
</dbReference>
<feature type="region of interest" description="Disordered" evidence="6">
    <location>
        <begin position="341"/>
        <end position="364"/>
    </location>
</feature>
<evidence type="ECO:0000313" key="9">
    <source>
        <dbReference type="EMBL" id="KAH7322568.1"/>
    </source>
</evidence>
<feature type="transmembrane region" description="Helical" evidence="7">
    <location>
        <begin position="220"/>
        <end position="240"/>
    </location>
</feature>
<proteinExistence type="inferred from homology"/>
<feature type="transmembrane region" description="Helical" evidence="7">
    <location>
        <begin position="185"/>
        <end position="208"/>
    </location>
</feature>
<evidence type="ECO:0000313" key="10">
    <source>
        <dbReference type="Proteomes" id="UP000813444"/>
    </source>
</evidence>
<evidence type="ECO:0000256" key="6">
    <source>
        <dbReference type="SAM" id="MobiDB-lite"/>
    </source>
</evidence>
<dbReference type="GO" id="GO:0016020">
    <property type="term" value="C:membrane"/>
    <property type="evidence" value="ECO:0007669"/>
    <property type="project" value="UniProtKB-SubCell"/>
</dbReference>
<evidence type="ECO:0000256" key="3">
    <source>
        <dbReference type="ARBA" id="ARBA00022989"/>
    </source>
</evidence>
<accession>A0A8K0STD5</accession>
<evidence type="ECO:0000256" key="2">
    <source>
        <dbReference type="ARBA" id="ARBA00022692"/>
    </source>
</evidence>
<feature type="transmembrane region" description="Helical" evidence="7">
    <location>
        <begin position="20"/>
        <end position="40"/>
    </location>
</feature>
<comment type="subcellular location">
    <subcellularLocation>
        <location evidence="1">Membrane</location>
        <topology evidence="1">Multi-pass membrane protein</topology>
    </subcellularLocation>
</comment>
<dbReference type="Proteomes" id="UP000813444">
    <property type="component" value="Unassembled WGS sequence"/>
</dbReference>
<feature type="transmembrane region" description="Helical" evidence="7">
    <location>
        <begin position="52"/>
        <end position="72"/>
    </location>
</feature>
<keyword evidence="2 7" id="KW-0812">Transmembrane</keyword>
<evidence type="ECO:0000256" key="4">
    <source>
        <dbReference type="ARBA" id="ARBA00023136"/>
    </source>
</evidence>